<dbReference type="AlphaFoldDB" id="A0A0D2L6X3"/>
<evidence type="ECO:0000313" key="3">
    <source>
        <dbReference type="EMBL" id="KJA22752.1"/>
    </source>
</evidence>
<accession>A0A0D2L6X3</accession>
<name>A0A0D2L6X3_HYPSF</name>
<sequence length="292" mass="32522">MASKILETLLATKYGTTASAVLLLYDMALTFNQEVEMVWKARKSLGTTLFFLNRYLPPLVFILDIYSQQAEGVSSEVCRSYQLSSTLLDMVSISIIQAVLIMRTNALYQNKALFITLIMMGIASTTNMICCFLVIFKQEFFRGLKHMGGCEVACAPGNLVCRALSTAFWIPFFLLETVIFGLTAYKTLQSCRQARSIGGTTILKTVMRDGLLYYVVIAAVSLANLMVWTMYPFASYLTVTILKSLQATICSRLMLNLRGLVGTTIPTQLDTQPAVTFVYFDSAHPIRTSEDL</sequence>
<protein>
    <recommendedName>
        <fullName evidence="2">DUF6533 domain-containing protein</fullName>
    </recommendedName>
</protein>
<dbReference type="InterPro" id="IPR045340">
    <property type="entry name" value="DUF6533"/>
</dbReference>
<feature type="transmembrane region" description="Helical" evidence="1">
    <location>
        <begin position="113"/>
        <end position="136"/>
    </location>
</feature>
<organism evidence="3 4">
    <name type="scientific">Hypholoma sublateritium (strain FD-334 SS-4)</name>
    <dbReference type="NCBI Taxonomy" id="945553"/>
    <lineage>
        <taxon>Eukaryota</taxon>
        <taxon>Fungi</taxon>
        <taxon>Dikarya</taxon>
        <taxon>Basidiomycota</taxon>
        <taxon>Agaricomycotina</taxon>
        <taxon>Agaricomycetes</taxon>
        <taxon>Agaricomycetidae</taxon>
        <taxon>Agaricales</taxon>
        <taxon>Agaricineae</taxon>
        <taxon>Strophariaceae</taxon>
        <taxon>Hypholoma</taxon>
    </lineage>
</organism>
<feature type="transmembrane region" description="Helical" evidence="1">
    <location>
        <begin position="166"/>
        <end position="185"/>
    </location>
</feature>
<keyword evidence="1" id="KW-1133">Transmembrane helix</keyword>
<evidence type="ECO:0000313" key="4">
    <source>
        <dbReference type="Proteomes" id="UP000054270"/>
    </source>
</evidence>
<dbReference type="Proteomes" id="UP000054270">
    <property type="component" value="Unassembled WGS sequence"/>
</dbReference>
<evidence type="ECO:0000259" key="2">
    <source>
        <dbReference type="Pfam" id="PF20151"/>
    </source>
</evidence>
<feature type="transmembrane region" description="Helical" evidence="1">
    <location>
        <begin position="211"/>
        <end position="231"/>
    </location>
</feature>
<dbReference type="OrthoDB" id="3354157at2759"/>
<keyword evidence="1" id="KW-0472">Membrane</keyword>
<proteinExistence type="predicted"/>
<dbReference type="Pfam" id="PF20151">
    <property type="entry name" value="DUF6533"/>
    <property type="match status" value="1"/>
</dbReference>
<reference evidence="4" key="1">
    <citation type="submission" date="2014-04" db="EMBL/GenBank/DDBJ databases">
        <title>Evolutionary Origins and Diversification of the Mycorrhizal Mutualists.</title>
        <authorList>
            <consortium name="DOE Joint Genome Institute"/>
            <consortium name="Mycorrhizal Genomics Consortium"/>
            <person name="Kohler A."/>
            <person name="Kuo A."/>
            <person name="Nagy L.G."/>
            <person name="Floudas D."/>
            <person name="Copeland A."/>
            <person name="Barry K.W."/>
            <person name="Cichocki N."/>
            <person name="Veneault-Fourrey C."/>
            <person name="LaButti K."/>
            <person name="Lindquist E.A."/>
            <person name="Lipzen A."/>
            <person name="Lundell T."/>
            <person name="Morin E."/>
            <person name="Murat C."/>
            <person name="Riley R."/>
            <person name="Ohm R."/>
            <person name="Sun H."/>
            <person name="Tunlid A."/>
            <person name="Henrissat B."/>
            <person name="Grigoriev I.V."/>
            <person name="Hibbett D.S."/>
            <person name="Martin F."/>
        </authorList>
    </citation>
    <scope>NUCLEOTIDE SEQUENCE [LARGE SCALE GENOMIC DNA]</scope>
    <source>
        <strain evidence="4">FD-334 SS-4</strain>
    </source>
</reference>
<keyword evidence="1" id="KW-0812">Transmembrane</keyword>
<dbReference type="OMA" id="MSIHAIV"/>
<keyword evidence="4" id="KW-1185">Reference proteome</keyword>
<evidence type="ECO:0000256" key="1">
    <source>
        <dbReference type="SAM" id="Phobius"/>
    </source>
</evidence>
<gene>
    <name evidence="3" type="ORF">HYPSUDRAFT_637533</name>
</gene>
<dbReference type="EMBL" id="KN817547">
    <property type="protein sequence ID" value="KJA22752.1"/>
    <property type="molecule type" value="Genomic_DNA"/>
</dbReference>
<feature type="domain" description="DUF6533" evidence="2">
    <location>
        <begin position="14"/>
        <end position="59"/>
    </location>
</feature>